<dbReference type="PANTHER" id="PTHR11808:SF15">
    <property type="entry name" value="CYSTATHIONINE GAMMA-LYASE"/>
    <property type="match status" value="1"/>
</dbReference>
<dbReference type="GO" id="GO:0019343">
    <property type="term" value="P:cysteine biosynthetic process via cystathionine"/>
    <property type="evidence" value="ECO:0007669"/>
    <property type="project" value="TreeGrafter"/>
</dbReference>
<dbReference type="InterPro" id="IPR000277">
    <property type="entry name" value="Cys/Met-Metab_PyrdxlP-dep_enz"/>
</dbReference>
<dbReference type="GO" id="GO:0009086">
    <property type="term" value="P:methionine biosynthetic process"/>
    <property type="evidence" value="ECO:0007669"/>
    <property type="project" value="UniProtKB-KW"/>
</dbReference>
<dbReference type="Gene3D" id="3.40.640.10">
    <property type="entry name" value="Type I PLP-dependent aspartate aminotransferase-like (Major domain)"/>
    <property type="match status" value="1"/>
</dbReference>
<dbReference type="CDD" id="cd00614">
    <property type="entry name" value="CGS_like"/>
    <property type="match status" value="1"/>
</dbReference>
<dbReference type="EMBL" id="JAKGSI010000005">
    <property type="protein sequence ID" value="MCF4007454.1"/>
    <property type="molecule type" value="Genomic_DNA"/>
</dbReference>
<dbReference type="InterPro" id="IPR015421">
    <property type="entry name" value="PyrdxlP-dep_Trfase_major"/>
</dbReference>
<feature type="region of interest" description="Disordered" evidence="7">
    <location>
        <begin position="1"/>
        <end position="32"/>
    </location>
</feature>
<dbReference type="GO" id="GO:0030170">
    <property type="term" value="F:pyridoxal phosphate binding"/>
    <property type="evidence" value="ECO:0007669"/>
    <property type="project" value="InterPro"/>
</dbReference>
<gene>
    <name evidence="8" type="ORF">L1O03_09785</name>
</gene>
<evidence type="ECO:0000256" key="7">
    <source>
        <dbReference type="SAM" id="MobiDB-lite"/>
    </source>
</evidence>
<dbReference type="PROSITE" id="PS00868">
    <property type="entry name" value="CYS_MET_METAB_PP"/>
    <property type="match status" value="1"/>
</dbReference>
<evidence type="ECO:0000313" key="9">
    <source>
        <dbReference type="Proteomes" id="UP001139336"/>
    </source>
</evidence>
<dbReference type="InterPro" id="IPR054542">
    <property type="entry name" value="Cys_met_metab_PP"/>
</dbReference>
<dbReference type="RefSeq" id="WP_236119594.1">
    <property type="nucleotide sequence ID" value="NZ_JAKGSI010000005.1"/>
</dbReference>
<feature type="modified residue" description="N6-(pyridoxal phosphate)lysine" evidence="5">
    <location>
        <position position="227"/>
    </location>
</feature>
<dbReference type="PIRSF" id="PIRSF001434">
    <property type="entry name" value="CGS"/>
    <property type="match status" value="1"/>
</dbReference>
<dbReference type="AlphaFoldDB" id="A0A9X1QTW8"/>
<dbReference type="Gene3D" id="3.90.1150.10">
    <property type="entry name" value="Aspartate Aminotransferase, domain 1"/>
    <property type="match status" value="1"/>
</dbReference>
<evidence type="ECO:0000313" key="8">
    <source>
        <dbReference type="EMBL" id="MCF4007454.1"/>
    </source>
</evidence>
<sequence length="411" mass="43449">MTDSHDCRADAGTAARRARRNDSEAGQGPAVGFHTRSIHAGYRPDSLTGAINVPIYASTTFQQDGLAQLRGGFEYSRCGNPTVSALEDVVGALEGGLCSRAFSSGMAATDTVLRAVLSPGSHLVMGSDAYGGTFRLIDTTFREWGVEYSIVDTSDVDAVRGALRENTALVWVESPTNPLLGVSDIAAIAEVTRAHGAKLVVDNTFASPYLQRPLELGADVVVHSTTKYLGGHSDVVGGLVITNDEELDNEVLFLQGGVGAVPGSFDAYLTYRGVKTLGLRMERHCSNAQAVAEFLDARPETAEVLYPGLAHDPGHEVAARQMRLFGGVVSVRFHSEEAARRFCTQTRLISLAESLGGVESLLEHPASMTHQSAAGSQLEIPGDLVRISVGIEDEADLLADLAAAVEGLPTA</sequence>
<dbReference type="NCBIfam" id="NF005871">
    <property type="entry name" value="PRK07811.1"/>
    <property type="match status" value="1"/>
</dbReference>
<name>A0A9X1QTW8_9CORY</name>
<dbReference type="Proteomes" id="UP001139336">
    <property type="component" value="Unassembled WGS sequence"/>
</dbReference>
<dbReference type="GO" id="GO:0004123">
    <property type="term" value="F:cystathionine gamma-lyase activity"/>
    <property type="evidence" value="ECO:0007669"/>
    <property type="project" value="TreeGrafter"/>
</dbReference>
<keyword evidence="8" id="KW-0808">Transferase</keyword>
<evidence type="ECO:0000256" key="4">
    <source>
        <dbReference type="ARBA" id="ARBA00023167"/>
    </source>
</evidence>
<keyword evidence="4" id="KW-0486">Methionine biosynthesis</keyword>
<organism evidence="8 9">
    <name type="scientific">Corynebacterium uropygiale</name>
    <dbReference type="NCBI Taxonomy" id="1775911"/>
    <lineage>
        <taxon>Bacteria</taxon>
        <taxon>Bacillati</taxon>
        <taxon>Actinomycetota</taxon>
        <taxon>Actinomycetes</taxon>
        <taxon>Mycobacteriales</taxon>
        <taxon>Corynebacteriaceae</taxon>
        <taxon>Corynebacterium</taxon>
    </lineage>
</organism>
<proteinExistence type="inferred from homology"/>
<dbReference type="Pfam" id="PF01053">
    <property type="entry name" value="Cys_Met_Meta_PP"/>
    <property type="match status" value="1"/>
</dbReference>
<dbReference type="EC" id="2.5.1.48" evidence="8"/>
<evidence type="ECO:0000256" key="1">
    <source>
        <dbReference type="ARBA" id="ARBA00001933"/>
    </source>
</evidence>
<evidence type="ECO:0000256" key="6">
    <source>
        <dbReference type="RuleBase" id="RU362118"/>
    </source>
</evidence>
<dbReference type="InterPro" id="IPR015424">
    <property type="entry name" value="PyrdxlP-dep_Trfase"/>
</dbReference>
<dbReference type="SUPFAM" id="SSF53383">
    <property type="entry name" value="PLP-dependent transferases"/>
    <property type="match status" value="1"/>
</dbReference>
<comment type="similarity">
    <text evidence="2 6">Belongs to the trans-sulfuration enzymes family.</text>
</comment>
<keyword evidence="4" id="KW-0028">Amino-acid biosynthesis</keyword>
<dbReference type="PANTHER" id="PTHR11808">
    <property type="entry name" value="TRANS-SULFURATION ENZYME FAMILY MEMBER"/>
    <property type="match status" value="1"/>
</dbReference>
<dbReference type="GO" id="GO:0019346">
    <property type="term" value="P:transsulfuration"/>
    <property type="evidence" value="ECO:0007669"/>
    <property type="project" value="InterPro"/>
</dbReference>
<protein>
    <submittedName>
        <fullName evidence="8">Cystathionine gamma-synthase</fullName>
        <ecNumber evidence="8">2.5.1.48</ecNumber>
    </submittedName>
</protein>
<evidence type="ECO:0000256" key="5">
    <source>
        <dbReference type="PIRSR" id="PIRSR001434-2"/>
    </source>
</evidence>
<keyword evidence="9" id="KW-1185">Reference proteome</keyword>
<dbReference type="GO" id="GO:0003962">
    <property type="term" value="F:cystathionine gamma-synthase activity"/>
    <property type="evidence" value="ECO:0007669"/>
    <property type="project" value="UniProtKB-EC"/>
</dbReference>
<reference evidence="8" key="1">
    <citation type="submission" date="2022-01" db="EMBL/GenBank/DDBJ databases">
        <title>Corynebacterium sp. nov isolated from isolated from the feces of the greater white-fronted geese (Anser albifrons) at Poyang Lake, PR China.</title>
        <authorList>
            <person name="Liu Q."/>
        </authorList>
    </citation>
    <scope>NUCLEOTIDE SEQUENCE</scope>
    <source>
        <strain evidence="8">JCM 32435</strain>
    </source>
</reference>
<dbReference type="GO" id="GO:0005737">
    <property type="term" value="C:cytoplasm"/>
    <property type="evidence" value="ECO:0007669"/>
    <property type="project" value="TreeGrafter"/>
</dbReference>
<comment type="caution">
    <text evidence="8">The sequence shown here is derived from an EMBL/GenBank/DDBJ whole genome shotgun (WGS) entry which is preliminary data.</text>
</comment>
<dbReference type="FunFam" id="3.40.640.10:FF:000009">
    <property type="entry name" value="Cystathionine gamma-synthase homolog"/>
    <property type="match status" value="1"/>
</dbReference>
<keyword evidence="3 5" id="KW-0663">Pyridoxal phosphate</keyword>
<dbReference type="InterPro" id="IPR015422">
    <property type="entry name" value="PyrdxlP-dep_Trfase_small"/>
</dbReference>
<evidence type="ECO:0000256" key="3">
    <source>
        <dbReference type="ARBA" id="ARBA00022898"/>
    </source>
</evidence>
<comment type="cofactor">
    <cofactor evidence="1 6">
        <name>pyridoxal 5'-phosphate</name>
        <dbReference type="ChEBI" id="CHEBI:597326"/>
    </cofactor>
</comment>
<accession>A0A9X1QTW8</accession>
<evidence type="ECO:0000256" key="2">
    <source>
        <dbReference type="ARBA" id="ARBA00009077"/>
    </source>
</evidence>